<protein>
    <submittedName>
        <fullName evidence="2">Glycosyltransferase involved in cell wall bisynthesis</fullName>
    </submittedName>
</protein>
<dbReference type="Gene3D" id="3.40.50.2000">
    <property type="entry name" value="Glycogen Phosphorylase B"/>
    <property type="match status" value="2"/>
</dbReference>
<dbReference type="CDD" id="cd03794">
    <property type="entry name" value="GT4_WbuB-like"/>
    <property type="match status" value="1"/>
</dbReference>
<evidence type="ECO:0000313" key="3">
    <source>
        <dbReference type="Proteomes" id="UP000198412"/>
    </source>
</evidence>
<dbReference type="GO" id="GO:0009103">
    <property type="term" value="P:lipopolysaccharide biosynthetic process"/>
    <property type="evidence" value="ECO:0007669"/>
    <property type="project" value="TreeGrafter"/>
</dbReference>
<dbReference type="Proteomes" id="UP000198412">
    <property type="component" value="Unassembled WGS sequence"/>
</dbReference>
<reference evidence="3" key="1">
    <citation type="submission" date="2017-06" db="EMBL/GenBank/DDBJ databases">
        <authorList>
            <person name="Varghese N."/>
            <person name="Submissions S."/>
        </authorList>
    </citation>
    <scope>NUCLEOTIDE SEQUENCE [LARGE SCALE GENOMIC DNA]</scope>
    <source>
        <strain evidence="3">DSM 27993</strain>
    </source>
</reference>
<organism evidence="2 3">
    <name type="scientific">Lutibacter flavus</name>
    <dbReference type="NCBI Taxonomy" id="691689"/>
    <lineage>
        <taxon>Bacteria</taxon>
        <taxon>Pseudomonadati</taxon>
        <taxon>Bacteroidota</taxon>
        <taxon>Flavobacteriia</taxon>
        <taxon>Flavobacteriales</taxon>
        <taxon>Flavobacteriaceae</taxon>
        <taxon>Lutibacter</taxon>
    </lineage>
</organism>
<dbReference type="AlphaFoldDB" id="A0A238VQ33"/>
<keyword evidence="1 2" id="KW-0808">Transferase</keyword>
<dbReference type="PANTHER" id="PTHR46401:SF2">
    <property type="entry name" value="GLYCOSYLTRANSFERASE WBBK-RELATED"/>
    <property type="match status" value="1"/>
</dbReference>
<dbReference type="SUPFAM" id="SSF53756">
    <property type="entry name" value="UDP-Glycosyltransferase/glycogen phosphorylase"/>
    <property type="match status" value="1"/>
</dbReference>
<proteinExistence type="predicted"/>
<dbReference type="Pfam" id="PF13692">
    <property type="entry name" value="Glyco_trans_1_4"/>
    <property type="match status" value="1"/>
</dbReference>
<keyword evidence="3" id="KW-1185">Reference proteome</keyword>
<accession>A0A238VQ33</accession>
<evidence type="ECO:0000313" key="2">
    <source>
        <dbReference type="EMBL" id="SNR36445.1"/>
    </source>
</evidence>
<dbReference type="GO" id="GO:0016757">
    <property type="term" value="F:glycosyltransferase activity"/>
    <property type="evidence" value="ECO:0007669"/>
    <property type="project" value="TreeGrafter"/>
</dbReference>
<dbReference type="OrthoDB" id="9811902at2"/>
<sequence>MSKKVIWIINQTAGKPDSGWGERHFNFSKYWISKGYKVKIISGSYNHLFINQPKISNKTFTLEEIEENITFCWVKIPPYDGGSIFKLWSMIVFAFKVLFLKSSLLEKPSNIIVSSMPIFPILSGIYLKKKFNSKKLLFEIRDLWPLTPMYLSGYSKFHPMIILMSWIEKKGYKKSDNIVSLLPNASSYINKISGDASKFNWISNGIDEKLLLKESLPDSIIKQIPNNKFIIGYTGTMGMANALEYLIEASILMVQNKEVHFVLVGNGYLKKSLMQKTAGNLNITFIDKINKGQVQSILKHFNVCFVGRNDTPLFDYGVSSNKYFDYMLASKPVLESSNFIKSPVELSNCGITVLPESGKAIVEGILELQKMSTKKLEGIGENGLIYVRKYHNFGYLSDKYLKLF</sequence>
<evidence type="ECO:0000256" key="1">
    <source>
        <dbReference type="ARBA" id="ARBA00022679"/>
    </source>
</evidence>
<dbReference type="PANTHER" id="PTHR46401">
    <property type="entry name" value="GLYCOSYLTRANSFERASE WBBK-RELATED"/>
    <property type="match status" value="1"/>
</dbReference>
<dbReference type="EMBL" id="FZNX01000001">
    <property type="protein sequence ID" value="SNR36445.1"/>
    <property type="molecule type" value="Genomic_DNA"/>
</dbReference>
<name>A0A238VQ33_9FLAO</name>
<gene>
    <name evidence="2" type="ORF">SAMN04488111_0867</name>
</gene>
<dbReference type="RefSeq" id="WP_089377168.1">
    <property type="nucleotide sequence ID" value="NZ_FZNX01000001.1"/>
</dbReference>